<reference evidence="2" key="2">
    <citation type="submission" date="2021-09" db="EMBL/GenBank/DDBJ databases">
        <authorList>
            <person name="Gilroy R."/>
        </authorList>
    </citation>
    <scope>NUCLEOTIDE SEQUENCE</scope>
    <source>
        <strain evidence="2">CHK173-2119</strain>
    </source>
</reference>
<dbReference type="Proteomes" id="UP000774947">
    <property type="component" value="Unassembled WGS sequence"/>
</dbReference>
<sequence length="222" mass="24683">MKLSIEQYQNYLKETEPAERVVSAKFDLNQAGFEQLATALIDNLQELLDEGRLGFSSYEATAEPAVKFSLEMSPVNLPMVDFKKVNQFFEDETALVPLKIYLVTRSEFINVSKLHIDLLGESDQDLSADDLAKMLAEKYAIIVDTFKNPPAPKPEPKPAAKKTATKKRTTKKTTTKKAAAKKTTTKKATTKTTKKATTKKATTAKKKTTTKKTTTKKTVAKD</sequence>
<proteinExistence type="predicted"/>
<reference evidence="2" key="1">
    <citation type="journal article" date="2021" name="PeerJ">
        <title>Extensive microbial diversity within the chicken gut microbiome revealed by metagenomics and culture.</title>
        <authorList>
            <person name="Gilroy R."/>
            <person name="Ravi A."/>
            <person name="Getino M."/>
            <person name="Pursley I."/>
            <person name="Horton D.L."/>
            <person name="Alikhan N.F."/>
            <person name="Baker D."/>
            <person name="Gharbi K."/>
            <person name="Hall N."/>
            <person name="Watson M."/>
            <person name="Adriaenssens E.M."/>
            <person name="Foster-Nyarko E."/>
            <person name="Jarju S."/>
            <person name="Secka A."/>
            <person name="Antonio M."/>
            <person name="Oren A."/>
            <person name="Chaudhuri R.R."/>
            <person name="La Ragione R."/>
            <person name="Hildebrand F."/>
            <person name="Pallen M.J."/>
        </authorList>
    </citation>
    <scope>NUCLEOTIDE SEQUENCE</scope>
    <source>
        <strain evidence="2">CHK173-2119</strain>
    </source>
</reference>
<evidence type="ECO:0000313" key="3">
    <source>
        <dbReference type="Proteomes" id="UP000774947"/>
    </source>
</evidence>
<protein>
    <submittedName>
        <fullName evidence="2">Uncharacterized protein</fullName>
    </submittedName>
</protein>
<comment type="caution">
    <text evidence="2">The sequence shown here is derived from an EMBL/GenBank/DDBJ whole genome shotgun (WGS) entry which is preliminary data.</text>
</comment>
<evidence type="ECO:0000256" key="1">
    <source>
        <dbReference type="SAM" id="MobiDB-lite"/>
    </source>
</evidence>
<gene>
    <name evidence="2" type="ORF">K8W17_00055</name>
</gene>
<organism evidence="2 3">
    <name type="scientific">Lapidilactobacillus dextrinicus</name>
    <dbReference type="NCBI Taxonomy" id="51664"/>
    <lineage>
        <taxon>Bacteria</taxon>
        <taxon>Bacillati</taxon>
        <taxon>Bacillota</taxon>
        <taxon>Bacilli</taxon>
        <taxon>Lactobacillales</taxon>
        <taxon>Lactobacillaceae</taxon>
        <taxon>Lapidilactobacillus</taxon>
    </lineage>
</organism>
<feature type="region of interest" description="Disordered" evidence="1">
    <location>
        <begin position="146"/>
        <end position="222"/>
    </location>
</feature>
<accession>A0A921B255</accession>
<dbReference type="AlphaFoldDB" id="A0A921B255"/>
<dbReference type="EMBL" id="DYXY01000002">
    <property type="protein sequence ID" value="HJE14466.1"/>
    <property type="molecule type" value="Genomic_DNA"/>
</dbReference>
<evidence type="ECO:0000313" key="2">
    <source>
        <dbReference type="EMBL" id="HJE14466.1"/>
    </source>
</evidence>
<name>A0A921B255_9LACO</name>
<feature type="compositionally biased region" description="Basic residues" evidence="1">
    <location>
        <begin position="159"/>
        <end position="215"/>
    </location>
</feature>